<feature type="region of interest" description="Disordered" evidence="3">
    <location>
        <begin position="1"/>
        <end position="56"/>
    </location>
</feature>
<evidence type="ECO:0000256" key="3">
    <source>
        <dbReference type="SAM" id="MobiDB-lite"/>
    </source>
</evidence>
<dbReference type="AlphaFoldDB" id="A0A9P5AT11"/>
<dbReference type="Proteomes" id="UP000730481">
    <property type="component" value="Unassembled WGS sequence"/>
</dbReference>
<dbReference type="GO" id="GO:0005737">
    <property type="term" value="C:cytoplasm"/>
    <property type="evidence" value="ECO:0007669"/>
    <property type="project" value="UniProtKB-ARBA"/>
</dbReference>
<dbReference type="PANTHER" id="PTHR41774">
    <property type="match status" value="1"/>
</dbReference>
<evidence type="ECO:0000313" key="6">
    <source>
        <dbReference type="Proteomes" id="UP000730481"/>
    </source>
</evidence>
<reference evidence="5" key="2">
    <citation type="submission" date="2020-02" db="EMBL/GenBank/DDBJ databases">
        <title>Identification and distribution of gene clusters putatively required for synthesis of sphingolipid metabolism inhibitors in phylogenetically diverse species of the filamentous fungus Fusarium.</title>
        <authorList>
            <person name="Kim H.-S."/>
            <person name="Busman M."/>
            <person name="Brown D.W."/>
            <person name="Divon H."/>
            <person name="Uhlig S."/>
            <person name="Proctor R.H."/>
        </authorList>
    </citation>
    <scope>NUCLEOTIDE SEQUENCE</scope>
    <source>
        <strain evidence="5">NRRL 25174</strain>
    </source>
</reference>
<evidence type="ECO:0000259" key="4">
    <source>
        <dbReference type="SMART" id="SM01010"/>
    </source>
</evidence>
<dbReference type="SUPFAM" id="SSF160219">
    <property type="entry name" value="AMPKBI-like"/>
    <property type="match status" value="1"/>
</dbReference>
<feature type="compositionally biased region" description="Basic and acidic residues" evidence="3">
    <location>
        <begin position="25"/>
        <end position="48"/>
    </location>
</feature>
<reference evidence="5" key="1">
    <citation type="journal article" date="2017" name="Mycologia">
        <title>Fusarium algeriense, sp. nov., a novel toxigenic crown rot pathogen of durum wheat from Algeria is nested in the Fusarium burgessii species complex.</title>
        <authorList>
            <person name="Laraba I."/>
            <person name="Keddad A."/>
            <person name="Boureghda H."/>
            <person name="Abdallah N."/>
            <person name="Vaughan M.M."/>
            <person name="Proctor R.H."/>
            <person name="Busman M."/>
            <person name="O'Donnell K."/>
        </authorList>
    </citation>
    <scope>NUCLEOTIDE SEQUENCE</scope>
    <source>
        <strain evidence="5">NRRL 25174</strain>
    </source>
</reference>
<feature type="domain" description="Association with the SNF1 complex (ASC)" evidence="4">
    <location>
        <begin position="128"/>
        <end position="241"/>
    </location>
</feature>
<name>A0A9P5AT11_9HYPO</name>
<evidence type="ECO:0000313" key="5">
    <source>
        <dbReference type="EMBL" id="KAF4344168.1"/>
    </source>
</evidence>
<keyword evidence="6" id="KW-1185">Reference proteome</keyword>
<dbReference type="PANTHER" id="PTHR41774:SF1">
    <property type="entry name" value="NGG1P INTERACTING FACTOR NIF3"/>
    <property type="match status" value="1"/>
</dbReference>
<dbReference type="SMART" id="SM01010">
    <property type="entry name" value="AMPKBI"/>
    <property type="match status" value="1"/>
</dbReference>
<dbReference type="InterPro" id="IPR037256">
    <property type="entry name" value="ASC_dom_sf"/>
</dbReference>
<evidence type="ECO:0000256" key="1">
    <source>
        <dbReference type="ARBA" id="ARBA00010926"/>
    </source>
</evidence>
<comment type="caution">
    <text evidence="5">The sequence shown here is derived from an EMBL/GenBank/DDBJ whole genome shotgun (WGS) entry which is preliminary data.</text>
</comment>
<protein>
    <recommendedName>
        <fullName evidence="2">ATP phosphoribosyltransferase</fullName>
    </recommendedName>
</protein>
<dbReference type="Pfam" id="PF04739">
    <property type="entry name" value="AMPKBI"/>
    <property type="match status" value="1"/>
</dbReference>
<organism evidence="5 6">
    <name type="scientific">Fusarium beomiforme</name>
    <dbReference type="NCBI Taxonomy" id="44412"/>
    <lineage>
        <taxon>Eukaryota</taxon>
        <taxon>Fungi</taxon>
        <taxon>Dikarya</taxon>
        <taxon>Ascomycota</taxon>
        <taxon>Pezizomycotina</taxon>
        <taxon>Sordariomycetes</taxon>
        <taxon>Hypocreomycetidae</taxon>
        <taxon>Hypocreales</taxon>
        <taxon>Nectriaceae</taxon>
        <taxon>Fusarium</taxon>
        <taxon>Fusarium burgessii species complex</taxon>
    </lineage>
</organism>
<gene>
    <name evidence="5" type="ORF">FBEOM_1890</name>
</gene>
<dbReference type="InterPro" id="IPR015867">
    <property type="entry name" value="N-reg_PII/ATP_PRibTrfase_C"/>
</dbReference>
<dbReference type="SUPFAM" id="SSF102705">
    <property type="entry name" value="NIF3 (NGG1p interacting factor 3)-like"/>
    <property type="match status" value="1"/>
</dbReference>
<feature type="compositionally biased region" description="Polar residues" evidence="3">
    <location>
        <begin position="1"/>
        <end position="11"/>
    </location>
</feature>
<evidence type="ECO:0000256" key="2">
    <source>
        <dbReference type="ARBA" id="ARBA00020998"/>
    </source>
</evidence>
<proteinExistence type="inferred from homology"/>
<sequence>MTDKSIASNDAGSDPLPPDFSEQNHSTRKESPPEKTPENRDTKPRLPERWVPQPAKRPLCIQPTGYIQSEQADQIADRLHSWALRVLAQESNAESQGIDSDAIVDSNNDLARIPDPSGLSENLKVTNAVRPRRFVDPETYRTGAPDYLEDLGRHPDTSEEYKYALNVVNALPSPPKLPSFLNKPILNTDPGILDDKSVLDMPNHTVLNHIATSSIKDNVLGISTTTRYIEKTTGTTISGHTQALRQVDRTVGETKVCWVGGTLSDNYPANSTPGKYTDQAISISTISKPTAMATATRFRLVFHAPTSAVTKCKEAIFGVGAGRYPGPGNYTECCWTTIGTGQFRPGDAAKPHLGEVGKLEEVEEARVETICVGEDVARNAVKALKSAHPYEEPSYSVYRLEDF</sequence>
<comment type="similarity">
    <text evidence="1">Belongs to the 5'-AMP-activated protein kinase beta subunit family.</text>
</comment>
<dbReference type="InterPro" id="IPR036069">
    <property type="entry name" value="DUF34/NIF3_sf"/>
</dbReference>
<dbReference type="EMBL" id="PVQB02000063">
    <property type="protein sequence ID" value="KAF4344168.1"/>
    <property type="molecule type" value="Genomic_DNA"/>
</dbReference>
<accession>A0A9P5AT11</accession>
<dbReference type="OrthoDB" id="15981at2759"/>
<dbReference type="Gene3D" id="6.20.250.60">
    <property type="match status" value="1"/>
</dbReference>
<dbReference type="Gene3D" id="3.30.70.120">
    <property type="match status" value="1"/>
</dbReference>
<dbReference type="InterPro" id="IPR006828">
    <property type="entry name" value="ASC_dom"/>
</dbReference>